<dbReference type="EMBL" id="JAOL01000107">
    <property type="protein sequence ID" value="EUA90177.1"/>
    <property type="molecule type" value="Genomic_DNA"/>
</dbReference>
<accession>A0ABN0QZH1</accession>
<name>A0ABN0QZH1_MYCUL</name>
<protein>
    <submittedName>
        <fullName evidence="1">MatE family protein</fullName>
    </submittedName>
</protein>
<organism evidence="1 2">
    <name type="scientific">Mycobacterium ulcerans str. Harvey</name>
    <dbReference type="NCBI Taxonomy" id="1299332"/>
    <lineage>
        <taxon>Bacteria</taxon>
        <taxon>Bacillati</taxon>
        <taxon>Actinomycetota</taxon>
        <taxon>Actinomycetes</taxon>
        <taxon>Mycobacteriales</taxon>
        <taxon>Mycobacteriaceae</taxon>
        <taxon>Mycobacterium</taxon>
        <taxon>Mycobacterium ulcerans group</taxon>
    </lineage>
</organism>
<proteinExistence type="predicted"/>
<gene>
    <name evidence="1" type="ORF">I551_3357</name>
</gene>
<keyword evidence="2" id="KW-1185">Reference proteome</keyword>
<evidence type="ECO:0000313" key="1">
    <source>
        <dbReference type="EMBL" id="EUA90177.1"/>
    </source>
</evidence>
<dbReference type="Proteomes" id="UP000020681">
    <property type="component" value="Unassembled WGS sequence"/>
</dbReference>
<sequence length="63" mass="6457">MFYLGRGGGCQVGAAALAAHQVVLQLWGFFALVLDSLAIAAQSLVGRHSGPGTPHTRSGWHGG</sequence>
<evidence type="ECO:0000313" key="2">
    <source>
        <dbReference type="Proteomes" id="UP000020681"/>
    </source>
</evidence>
<comment type="caution">
    <text evidence="1">The sequence shown here is derived from an EMBL/GenBank/DDBJ whole genome shotgun (WGS) entry which is preliminary data.</text>
</comment>
<dbReference type="Pfam" id="PF01554">
    <property type="entry name" value="MatE"/>
    <property type="match status" value="1"/>
</dbReference>
<reference evidence="1 2" key="1">
    <citation type="submission" date="2014-01" db="EMBL/GenBank/DDBJ databases">
        <authorList>
            <person name="Dobos K."/>
            <person name="Lenaerts A."/>
            <person name="Ordway D."/>
            <person name="DeGroote M.A."/>
            <person name="Parker T."/>
            <person name="Sizemore C."/>
            <person name="Tallon L.J."/>
            <person name="Sadzewicz L.K."/>
            <person name="Sengamalay N."/>
            <person name="Fraser C.M."/>
            <person name="Hine E."/>
            <person name="Shefchek K.A."/>
            <person name="Das S.P."/>
            <person name="Tettelin H."/>
        </authorList>
    </citation>
    <scope>NUCLEOTIDE SEQUENCE [LARGE SCALE GENOMIC DNA]</scope>
    <source>
        <strain evidence="1 2">Harvey</strain>
    </source>
</reference>
<dbReference type="InterPro" id="IPR002528">
    <property type="entry name" value="MATE_fam"/>
</dbReference>